<evidence type="ECO:0000256" key="2">
    <source>
        <dbReference type="ARBA" id="ARBA00022649"/>
    </source>
</evidence>
<comment type="similarity">
    <text evidence="1">Belongs to the RelE toxin family.</text>
</comment>
<accession>A0A085G4J6</accession>
<dbReference type="InterPro" id="IPR035093">
    <property type="entry name" value="RelE/ParE_toxin_dom_sf"/>
</dbReference>
<dbReference type="EMBL" id="JMPJ01000067">
    <property type="protein sequence ID" value="KFC78641.1"/>
    <property type="molecule type" value="Genomic_DNA"/>
</dbReference>
<dbReference type="InterPro" id="IPR007712">
    <property type="entry name" value="RelE/ParE_toxin"/>
</dbReference>
<sequence>MTYKLDFLKSALKEWKALAPPIKEQFKKKLAERLENPHVPSARLSGPKANRYKIKLKSLGYRLVYQVEDQQIVVVVVAIGKREGDAAYRLAASR</sequence>
<dbReference type="Pfam" id="PF05016">
    <property type="entry name" value="ParE_toxin"/>
    <property type="match status" value="1"/>
</dbReference>
<dbReference type="AlphaFoldDB" id="A0A085G4J6"/>
<evidence type="ECO:0000313" key="4">
    <source>
        <dbReference type="Proteomes" id="UP000028640"/>
    </source>
</evidence>
<evidence type="ECO:0000256" key="1">
    <source>
        <dbReference type="ARBA" id="ARBA00006226"/>
    </source>
</evidence>
<dbReference type="RefSeq" id="WP_034794262.1">
    <property type="nucleotide sequence ID" value="NZ_JMPJ01000067.1"/>
</dbReference>
<gene>
    <name evidence="3" type="ORF">GEAM_3613</name>
</gene>
<dbReference type="NCBIfam" id="TIGR02385">
    <property type="entry name" value="RelE_StbE"/>
    <property type="match status" value="1"/>
</dbReference>
<organism evidence="3 4">
    <name type="scientific">Ewingella americana (strain ATCC 33852 / DSM 4580 / CCUG 14506 / JCM 5911 / LMG 7869 / NCTC 12157 / CDC 1468-78)</name>
    <dbReference type="NCBI Taxonomy" id="910964"/>
    <lineage>
        <taxon>Bacteria</taxon>
        <taxon>Pseudomonadati</taxon>
        <taxon>Pseudomonadota</taxon>
        <taxon>Gammaproteobacteria</taxon>
        <taxon>Enterobacterales</taxon>
        <taxon>Yersiniaceae</taxon>
        <taxon>Ewingella</taxon>
    </lineage>
</organism>
<dbReference type="eggNOG" id="COG2026">
    <property type="taxonomic scope" value="Bacteria"/>
</dbReference>
<dbReference type="Gene3D" id="3.30.2310.20">
    <property type="entry name" value="RelE-like"/>
    <property type="match status" value="1"/>
</dbReference>
<evidence type="ECO:0000313" key="3">
    <source>
        <dbReference type="EMBL" id="KFC78641.1"/>
    </source>
</evidence>
<keyword evidence="2" id="KW-1277">Toxin-antitoxin system</keyword>
<dbReference type="OrthoDB" id="9801234at2"/>
<dbReference type="Proteomes" id="UP000028640">
    <property type="component" value="Unassembled WGS sequence"/>
</dbReference>
<protein>
    <submittedName>
        <fullName evidence="3">Plasmid stabilization system toxin protein</fullName>
    </submittedName>
</protein>
<keyword evidence="4" id="KW-1185">Reference proteome</keyword>
<dbReference type="STRING" id="910964.GEAM_3613"/>
<dbReference type="SUPFAM" id="SSF143011">
    <property type="entry name" value="RelE-like"/>
    <property type="match status" value="1"/>
</dbReference>
<dbReference type="PANTHER" id="PTHR35601:SF1">
    <property type="entry name" value="TOXIN RELE"/>
    <property type="match status" value="1"/>
</dbReference>
<comment type="caution">
    <text evidence="3">The sequence shown here is derived from an EMBL/GenBank/DDBJ whole genome shotgun (WGS) entry which is preliminary data.</text>
</comment>
<dbReference type="GeneID" id="78381851"/>
<reference evidence="3 4" key="1">
    <citation type="submission" date="2014-05" db="EMBL/GenBank/DDBJ databases">
        <title>ATOL: Assembling a taxonomically balanced genome-scale reconstruction of the evolutionary history of the Enterobacteriaceae.</title>
        <authorList>
            <person name="Plunkett G.III."/>
            <person name="Neeno-Eckwall E.C."/>
            <person name="Glasner J.D."/>
            <person name="Perna N.T."/>
        </authorList>
    </citation>
    <scope>NUCLEOTIDE SEQUENCE [LARGE SCALE GENOMIC DNA]</scope>
    <source>
        <strain evidence="3 4">ATCC 33852</strain>
    </source>
</reference>
<name>A0A085G4J6_EWIA3</name>
<proteinExistence type="inferred from homology"/>
<dbReference type="PANTHER" id="PTHR35601">
    <property type="entry name" value="TOXIN RELE"/>
    <property type="match status" value="1"/>
</dbReference>